<evidence type="ECO:0000256" key="7">
    <source>
        <dbReference type="ARBA" id="ARBA00022786"/>
    </source>
</evidence>
<dbReference type="Gene3D" id="1.20.120.1750">
    <property type="match status" value="1"/>
</dbReference>
<dbReference type="EC" id="2.3.2.31" evidence="2"/>
<accession>A0A6A6JGZ9</accession>
<evidence type="ECO:0000256" key="8">
    <source>
        <dbReference type="ARBA" id="ARBA00022833"/>
    </source>
</evidence>
<dbReference type="InterPro" id="IPR002867">
    <property type="entry name" value="IBR_dom"/>
</dbReference>
<dbReference type="Pfam" id="PF01485">
    <property type="entry name" value="IBR"/>
    <property type="match status" value="1"/>
</dbReference>
<dbReference type="PROSITE" id="PS51873">
    <property type="entry name" value="TRIAD"/>
    <property type="match status" value="1"/>
</dbReference>
<dbReference type="GO" id="GO:0061630">
    <property type="term" value="F:ubiquitin protein ligase activity"/>
    <property type="evidence" value="ECO:0007669"/>
    <property type="project" value="UniProtKB-EC"/>
</dbReference>
<sequence>PNSRCSHSYCIPCLRAMFIGAAKDLFRMPPRCCHHLIQFHFARRHLTASEADEFKARYDEWNTPHPFYCPVAACSAFIPRRLLEKARKPGQSSAVVQCPKCAVSICTQCRAVAHPGTPCQLRHGLDSETENSLKATGYKRCPKCSNGVQRAHGCYVISCQCGAQWCWICGLTRPECRGHRVETLEDNDPE</sequence>
<evidence type="ECO:0000256" key="3">
    <source>
        <dbReference type="ARBA" id="ARBA00022679"/>
    </source>
</evidence>
<dbReference type="Proteomes" id="UP000800097">
    <property type="component" value="Unassembled WGS sequence"/>
</dbReference>
<dbReference type="AlphaFoldDB" id="A0A6A6JGZ9"/>
<dbReference type="PANTHER" id="PTHR11685">
    <property type="entry name" value="RBR FAMILY RING FINGER AND IBR DOMAIN-CONTAINING"/>
    <property type="match status" value="1"/>
</dbReference>
<name>A0A6A6JGZ9_WESOR</name>
<evidence type="ECO:0000256" key="2">
    <source>
        <dbReference type="ARBA" id="ARBA00012251"/>
    </source>
</evidence>
<evidence type="ECO:0000256" key="1">
    <source>
        <dbReference type="ARBA" id="ARBA00001798"/>
    </source>
</evidence>
<gene>
    <name evidence="10" type="ORF">EI97DRAFT_361562</name>
</gene>
<proteinExistence type="predicted"/>
<keyword evidence="11" id="KW-1185">Reference proteome</keyword>
<reference evidence="10" key="1">
    <citation type="journal article" date="2020" name="Stud. Mycol.">
        <title>101 Dothideomycetes genomes: a test case for predicting lifestyles and emergence of pathogens.</title>
        <authorList>
            <person name="Haridas S."/>
            <person name="Albert R."/>
            <person name="Binder M."/>
            <person name="Bloem J."/>
            <person name="Labutti K."/>
            <person name="Salamov A."/>
            <person name="Andreopoulos B."/>
            <person name="Baker S."/>
            <person name="Barry K."/>
            <person name="Bills G."/>
            <person name="Bluhm B."/>
            <person name="Cannon C."/>
            <person name="Castanera R."/>
            <person name="Culley D."/>
            <person name="Daum C."/>
            <person name="Ezra D."/>
            <person name="Gonzalez J."/>
            <person name="Henrissat B."/>
            <person name="Kuo A."/>
            <person name="Liang C."/>
            <person name="Lipzen A."/>
            <person name="Lutzoni F."/>
            <person name="Magnuson J."/>
            <person name="Mondo S."/>
            <person name="Nolan M."/>
            <person name="Ohm R."/>
            <person name="Pangilinan J."/>
            <person name="Park H.-J."/>
            <person name="Ramirez L."/>
            <person name="Alfaro M."/>
            <person name="Sun H."/>
            <person name="Tritt A."/>
            <person name="Yoshinaga Y."/>
            <person name="Zwiers L.-H."/>
            <person name="Turgeon B."/>
            <person name="Goodwin S."/>
            <person name="Spatafora J."/>
            <person name="Crous P."/>
            <person name="Grigoriev I."/>
        </authorList>
    </citation>
    <scope>NUCLEOTIDE SEQUENCE</scope>
    <source>
        <strain evidence="10">CBS 379.55</strain>
    </source>
</reference>
<feature type="non-terminal residue" evidence="10">
    <location>
        <position position="1"/>
    </location>
</feature>
<dbReference type="SUPFAM" id="SSF57850">
    <property type="entry name" value="RING/U-box"/>
    <property type="match status" value="2"/>
</dbReference>
<evidence type="ECO:0000313" key="11">
    <source>
        <dbReference type="Proteomes" id="UP000800097"/>
    </source>
</evidence>
<keyword evidence="6" id="KW-0863">Zinc-finger</keyword>
<dbReference type="RefSeq" id="XP_033653074.1">
    <property type="nucleotide sequence ID" value="XM_033794964.1"/>
</dbReference>
<evidence type="ECO:0000256" key="5">
    <source>
        <dbReference type="ARBA" id="ARBA00022737"/>
    </source>
</evidence>
<dbReference type="GO" id="GO:0008270">
    <property type="term" value="F:zinc ion binding"/>
    <property type="evidence" value="ECO:0007669"/>
    <property type="project" value="UniProtKB-KW"/>
</dbReference>
<dbReference type="InterPro" id="IPR031127">
    <property type="entry name" value="E3_UB_ligase_RBR"/>
</dbReference>
<dbReference type="GO" id="GO:0016567">
    <property type="term" value="P:protein ubiquitination"/>
    <property type="evidence" value="ECO:0007669"/>
    <property type="project" value="InterPro"/>
</dbReference>
<comment type="catalytic activity">
    <reaction evidence="1">
        <text>[E2 ubiquitin-conjugating enzyme]-S-ubiquitinyl-L-cysteine + [acceptor protein]-L-lysine = [E2 ubiquitin-conjugating enzyme]-L-cysteine + [acceptor protein]-N(6)-ubiquitinyl-L-lysine.</text>
        <dbReference type="EC" id="2.3.2.31"/>
    </reaction>
</comment>
<keyword evidence="8" id="KW-0862">Zinc</keyword>
<evidence type="ECO:0000313" key="10">
    <source>
        <dbReference type="EMBL" id="KAF2275535.1"/>
    </source>
</evidence>
<dbReference type="GeneID" id="54548139"/>
<keyword evidence="3" id="KW-0808">Transferase</keyword>
<feature type="domain" description="RING-type" evidence="9">
    <location>
        <begin position="1"/>
        <end position="190"/>
    </location>
</feature>
<organism evidence="10 11">
    <name type="scientific">Westerdykella ornata</name>
    <dbReference type="NCBI Taxonomy" id="318751"/>
    <lineage>
        <taxon>Eukaryota</taxon>
        <taxon>Fungi</taxon>
        <taxon>Dikarya</taxon>
        <taxon>Ascomycota</taxon>
        <taxon>Pezizomycotina</taxon>
        <taxon>Dothideomycetes</taxon>
        <taxon>Pleosporomycetidae</taxon>
        <taxon>Pleosporales</taxon>
        <taxon>Sporormiaceae</taxon>
        <taxon>Westerdykella</taxon>
    </lineage>
</organism>
<keyword evidence="4" id="KW-0479">Metal-binding</keyword>
<dbReference type="OrthoDB" id="10009520at2759"/>
<protein>
    <recommendedName>
        <fullName evidence="2">RBR-type E3 ubiquitin transferase</fullName>
        <ecNumber evidence="2">2.3.2.31</ecNumber>
    </recommendedName>
</protein>
<dbReference type="Pfam" id="PF26200">
    <property type="entry name" value="Rcat_RNF216"/>
    <property type="match status" value="1"/>
</dbReference>
<dbReference type="EMBL" id="ML986497">
    <property type="protein sequence ID" value="KAF2275535.1"/>
    <property type="molecule type" value="Genomic_DNA"/>
</dbReference>
<evidence type="ECO:0000256" key="6">
    <source>
        <dbReference type="ARBA" id="ARBA00022771"/>
    </source>
</evidence>
<keyword evidence="7" id="KW-0833">Ubl conjugation pathway</keyword>
<evidence type="ECO:0000259" key="9">
    <source>
        <dbReference type="PROSITE" id="PS51873"/>
    </source>
</evidence>
<dbReference type="InterPro" id="IPR044066">
    <property type="entry name" value="TRIAD_supradom"/>
</dbReference>
<feature type="non-terminal residue" evidence="10">
    <location>
        <position position="190"/>
    </location>
</feature>
<keyword evidence="5" id="KW-0677">Repeat</keyword>
<evidence type="ECO:0000256" key="4">
    <source>
        <dbReference type="ARBA" id="ARBA00022723"/>
    </source>
</evidence>